<dbReference type="SUPFAM" id="SSF46785">
    <property type="entry name" value="Winged helix' DNA-binding domain"/>
    <property type="match status" value="1"/>
</dbReference>
<feature type="binding site" evidence="9">
    <location>
        <begin position="130"/>
        <end position="132"/>
    </location>
    <ligand>
        <name>ATP</name>
        <dbReference type="ChEBI" id="CHEBI:30616"/>
    </ligand>
</feature>
<dbReference type="GO" id="GO:0006310">
    <property type="term" value="P:DNA recombination"/>
    <property type="evidence" value="ECO:0007669"/>
    <property type="project" value="UniProtKB-UniRule"/>
</dbReference>
<evidence type="ECO:0000256" key="3">
    <source>
        <dbReference type="ARBA" id="ARBA00022763"/>
    </source>
</evidence>
<dbReference type="NCBIfam" id="TIGR00635">
    <property type="entry name" value="ruvB"/>
    <property type="match status" value="1"/>
</dbReference>
<evidence type="ECO:0000256" key="6">
    <source>
        <dbReference type="ARBA" id="ARBA00023125"/>
    </source>
</evidence>
<dbReference type="GO" id="GO:0000400">
    <property type="term" value="F:four-way junction DNA binding"/>
    <property type="evidence" value="ECO:0007669"/>
    <property type="project" value="UniProtKB-UniRule"/>
</dbReference>
<feature type="binding site" evidence="9">
    <location>
        <position position="23"/>
    </location>
    <ligand>
        <name>ATP</name>
        <dbReference type="ChEBI" id="CHEBI:30616"/>
    </ligand>
</feature>
<comment type="similarity">
    <text evidence="9">Belongs to the RuvB family.</text>
</comment>
<evidence type="ECO:0000256" key="7">
    <source>
        <dbReference type="ARBA" id="ARBA00023172"/>
    </source>
</evidence>
<keyword evidence="7 9" id="KW-0233">DNA recombination</keyword>
<dbReference type="SUPFAM" id="SSF52540">
    <property type="entry name" value="P-loop containing nucleoside triphosphate hydrolases"/>
    <property type="match status" value="1"/>
</dbReference>
<dbReference type="GO" id="GO:0016787">
    <property type="term" value="F:hydrolase activity"/>
    <property type="evidence" value="ECO:0007669"/>
    <property type="project" value="UniProtKB-KW"/>
</dbReference>
<keyword evidence="12" id="KW-1185">Reference proteome</keyword>
<comment type="subunit">
    <text evidence="9">Homohexamer. Forms an RuvA(8)-RuvB(12)-Holliday junction (HJ) complex. HJ DNA is sandwiched between 2 RuvA tetramers; dsDNA enters through RuvA and exits via RuvB. An RuvB hexamer assembles on each DNA strand where it exits the tetramer. Each RuvB hexamer is contacted by two RuvA subunits (via domain III) on 2 adjacent RuvB subunits; this complex drives branch migration. In the full resolvosome a probable DNA-RuvA(4)-RuvB(12)-RuvC(2) complex forms which resolves the HJ.</text>
</comment>
<evidence type="ECO:0000259" key="10">
    <source>
        <dbReference type="SMART" id="SM00382"/>
    </source>
</evidence>
<dbReference type="Pfam" id="PF05491">
    <property type="entry name" value="WHD_RuvB"/>
    <property type="match status" value="1"/>
</dbReference>
<sequence length="343" mass="37946">MEEDRSLSKNELEEDHELEASLRPLSFDQFVGQTQVISNLQTYIKAATLREEVLDHVLLSGPPGLGKTTLARIISRELGAQITITSGPVLKIAGDLAGILTNLAHGDILFIDEIHRMYPAVEEFLYSAMEDFSIDIMIDQGPSARSINLKLKPFTLIGATTREGLLTAPFRARFLIHEKMSLYPVDDLFKIIQRSAKILNCSITDQGAMMIASRCRGTPRVANRFLRRIRDVAQVHTEDGVVDDKVAAQGLAMLGVDESGLDKTDRRILQTIIDYGGGPVGLKTLAIAVGEEDDSIESVYEPFLIQEGFLQKTSRGRKVTMKAYDAMGVKTQRQDSLFDGFDS</sequence>
<dbReference type="KEGG" id="uam:UABAM_04319"/>
<feature type="domain" description="AAA+ ATPase" evidence="10">
    <location>
        <begin position="53"/>
        <end position="181"/>
    </location>
</feature>
<dbReference type="InterPro" id="IPR036390">
    <property type="entry name" value="WH_DNA-bd_sf"/>
</dbReference>
<keyword evidence="3 9" id="KW-0227">DNA damage</keyword>
<dbReference type="InterPro" id="IPR008824">
    <property type="entry name" value="RuvB-like_N"/>
</dbReference>
<evidence type="ECO:0000313" key="11">
    <source>
        <dbReference type="EMBL" id="BBM85933.1"/>
    </source>
</evidence>
<proteinExistence type="inferred from homology"/>
<dbReference type="GO" id="GO:0009378">
    <property type="term" value="F:four-way junction helicase activity"/>
    <property type="evidence" value="ECO:0007669"/>
    <property type="project" value="InterPro"/>
</dbReference>
<comment type="domain">
    <text evidence="9">Has 3 domains, the large (RuvB-L) and small ATPase (RuvB-S) domains and the C-terminal head (RuvB-H) domain. The head domain binds DNA, while the ATPase domains jointly bind ATP, ADP or are empty depending on the state of the subunit in the translocation cycle. During a single DNA translocation step the structure of each domain remains the same, but their relative positions change.</text>
</comment>
<dbReference type="Pfam" id="PF17864">
    <property type="entry name" value="AAA_lid_4"/>
    <property type="match status" value="1"/>
</dbReference>
<dbReference type="EMBL" id="AP019860">
    <property type="protein sequence ID" value="BBM85933.1"/>
    <property type="molecule type" value="Genomic_DNA"/>
</dbReference>
<evidence type="ECO:0000256" key="5">
    <source>
        <dbReference type="ARBA" id="ARBA00022840"/>
    </source>
</evidence>
<feature type="binding site" evidence="9">
    <location>
        <position position="67"/>
    </location>
    <ligand>
        <name>ATP</name>
        <dbReference type="ChEBI" id="CHEBI:30616"/>
    </ligand>
</feature>
<dbReference type="InterPro" id="IPR041445">
    <property type="entry name" value="AAA_lid_4"/>
</dbReference>
<dbReference type="InterPro" id="IPR036388">
    <property type="entry name" value="WH-like_DNA-bd_sf"/>
</dbReference>
<feature type="binding site" evidence="9">
    <location>
        <position position="64"/>
    </location>
    <ligand>
        <name>ATP</name>
        <dbReference type="ChEBI" id="CHEBI:30616"/>
    </ligand>
</feature>
<protein>
    <recommendedName>
        <fullName evidence="9">Holliday junction branch migration complex subunit RuvB</fullName>
        <ecNumber evidence="9">3.6.4.-</ecNumber>
    </recommendedName>
</protein>
<keyword evidence="8 9" id="KW-0234">DNA repair</keyword>
<evidence type="ECO:0000256" key="1">
    <source>
        <dbReference type="ARBA" id="ARBA00022490"/>
    </source>
</evidence>
<feature type="region of interest" description="Head domain (RuvB-H)" evidence="9">
    <location>
        <begin position="258"/>
        <end position="343"/>
    </location>
</feature>
<dbReference type="SMART" id="SM00382">
    <property type="entry name" value="AAA"/>
    <property type="match status" value="1"/>
</dbReference>
<keyword evidence="4 9" id="KW-0378">Hydrolase</keyword>
<feature type="binding site" evidence="9">
    <location>
        <position position="173"/>
    </location>
    <ligand>
        <name>ATP</name>
        <dbReference type="ChEBI" id="CHEBI:30616"/>
    </ligand>
</feature>
<dbReference type="GO" id="GO:0048476">
    <property type="term" value="C:Holliday junction resolvase complex"/>
    <property type="evidence" value="ECO:0007669"/>
    <property type="project" value="UniProtKB-UniRule"/>
</dbReference>
<evidence type="ECO:0000256" key="8">
    <source>
        <dbReference type="ARBA" id="ARBA00023204"/>
    </source>
</evidence>
<dbReference type="InterPro" id="IPR004605">
    <property type="entry name" value="DNA_helicase_Holl-junc_RuvB"/>
</dbReference>
<comment type="subcellular location">
    <subcellularLocation>
        <location evidence="9">Cytoplasm</location>
    </subcellularLocation>
</comment>
<dbReference type="PANTHER" id="PTHR42848">
    <property type="match status" value="1"/>
</dbReference>
<feature type="region of interest" description="Large ATPase domain (RuvB-L)" evidence="9">
    <location>
        <begin position="3"/>
        <end position="183"/>
    </location>
</feature>
<accession>A0A5S9IPX6</accession>
<keyword evidence="1 9" id="KW-0963">Cytoplasm</keyword>
<evidence type="ECO:0000256" key="2">
    <source>
        <dbReference type="ARBA" id="ARBA00022741"/>
    </source>
</evidence>
<keyword evidence="11" id="KW-0347">Helicase</keyword>
<evidence type="ECO:0000256" key="9">
    <source>
        <dbReference type="HAMAP-Rule" id="MF_00016"/>
    </source>
</evidence>
<dbReference type="AlphaFoldDB" id="A0A5S9IPX6"/>
<comment type="catalytic activity">
    <reaction evidence="9">
        <text>ATP + H2O = ADP + phosphate + H(+)</text>
        <dbReference type="Rhea" id="RHEA:13065"/>
        <dbReference type="ChEBI" id="CHEBI:15377"/>
        <dbReference type="ChEBI" id="CHEBI:15378"/>
        <dbReference type="ChEBI" id="CHEBI:30616"/>
        <dbReference type="ChEBI" id="CHEBI:43474"/>
        <dbReference type="ChEBI" id="CHEBI:456216"/>
    </reaction>
</comment>
<dbReference type="HAMAP" id="MF_00016">
    <property type="entry name" value="DNA_HJ_migration_RuvB"/>
    <property type="match status" value="1"/>
</dbReference>
<name>A0A5S9IPX6_UABAM</name>
<dbReference type="InterPro" id="IPR027417">
    <property type="entry name" value="P-loop_NTPase"/>
</dbReference>
<feature type="binding site" evidence="9">
    <location>
        <position position="220"/>
    </location>
    <ligand>
        <name>ATP</name>
        <dbReference type="ChEBI" id="CHEBI:30616"/>
    </ligand>
</feature>
<reference evidence="11 12" key="1">
    <citation type="submission" date="2019-08" db="EMBL/GenBank/DDBJ databases">
        <title>Complete genome sequence of Candidatus Uab amorphum.</title>
        <authorList>
            <person name="Shiratori T."/>
            <person name="Suzuki S."/>
            <person name="Kakizawa Y."/>
            <person name="Ishida K."/>
        </authorList>
    </citation>
    <scope>NUCLEOTIDE SEQUENCE [LARGE SCALE GENOMIC DNA]</scope>
    <source>
        <strain evidence="11 12">SRT547</strain>
    </source>
</reference>
<dbReference type="PANTHER" id="PTHR42848:SF1">
    <property type="entry name" value="HOLLIDAY JUNCTION BRANCH MIGRATION COMPLEX SUBUNIT RUVB"/>
    <property type="match status" value="1"/>
</dbReference>
<dbReference type="InterPro" id="IPR008823">
    <property type="entry name" value="RuvB_wg_C"/>
</dbReference>
<dbReference type="Gene3D" id="1.10.8.60">
    <property type="match status" value="1"/>
</dbReference>
<dbReference type="GO" id="GO:0006281">
    <property type="term" value="P:DNA repair"/>
    <property type="evidence" value="ECO:0007669"/>
    <property type="project" value="UniProtKB-UniRule"/>
</dbReference>
<feature type="binding site" evidence="9">
    <location>
        <position position="68"/>
    </location>
    <ligand>
        <name>Mg(2+)</name>
        <dbReference type="ChEBI" id="CHEBI:18420"/>
    </ligand>
</feature>
<dbReference type="OrthoDB" id="9804478at2"/>
<organism evidence="11 12">
    <name type="scientific">Uabimicrobium amorphum</name>
    <dbReference type="NCBI Taxonomy" id="2596890"/>
    <lineage>
        <taxon>Bacteria</taxon>
        <taxon>Pseudomonadati</taxon>
        <taxon>Planctomycetota</taxon>
        <taxon>Candidatus Uabimicrobiia</taxon>
        <taxon>Candidatus Uabimicrobiales</taxon>
        <taxon>Candidatus Uabimicrobiaceae</taxon>
        <taxon>Candidatus Uabimicrobium</taxon>
    </lineage>
</organism>
<keyword evidence="2 9" id="KW-0547">Nucleotide-binding</keyword>
<dbReference type="Proteomes" id="UP000326354">
    <property type="component" value="Chromosome"/>
</dbReference>
<evidence type="ECO:0000256" key="4">
    <source>
        <dbReference type="ARBA" id="ARBA00022801"/>
    </source>
</evidence>
<dbReference type="Pfam" id="PF05496">
    <property type="entry name" value="RuvB_N"/>
    <property type="match status" value="1"/>
</dbReference>
<comment type="caution">
    <text evidence="9">Lacks conserved residue(s) required for the propagation of feature annotation.</text>
</comment>
<gene>
    <name evidence="9" type="primary">ruvB</name>
    <name evidence="11" type="ORF">UABAM_04319</name>
</gene>
<dbReference type="RefSeq" id="WP_151970017.1">
    <property type="nucleotide sequence ID" value="NZ_AP019860.1"/>
</dbReference>
<dbReference type="GO" id="GO:0005524">
    <property type="term" value="F:ATP binding"/>
    <property type="evidence" value="ECO:0007669"/>
    <property type="project" value="UniProtKB-UniRule"/>
</dbReference>
<comment type="function">
    <text evidence="9">The RuvA-RuvB-RuvC complex processes Holliday junction (HJ) DNA during genetic recombination and DNA repair, while the RuvA-RuvB complex plays an important role in the rescue of blocked DNA replication forks via replication fork reversal (RFR). RuvA specifically binds to HJ cruciform DNA, conferring on it an open structure. The RuvB hexamer acts as an ATP-dependent pump, pulling dsDNA into and through the RuvAB complex. RuvB forms 2 homohexamers on either side of HJ DNA bound by 1 or 2 RuvA tetramers; 4 subunits per hexamer contact DNA at a time. Coordinated motions by a converter formed by DNA-disengaged RuvB subunits stimulates ATP hydrolysis and nucleotide exchange. Immobilization of the converter enables RuvB to convert the ATP-contained energy into a lever motion, pulling 2 nucleotides of DNA out of the RuvA tetramer per ATP hydrolyzed, thus driving DNA branch migration. The RuvB motors rotate together with the DNA substrate, which together with the progressing nucleotide cycle form the mechanistic basis for DNA recombination by continuous HJ branch migration. Branch migration allows RuvC to scan DNA until it finds its consensus sequence, where it cleaves and resolves cruciform DNA.</text>
</comment>
<dbReference type="Gene3D" id="1.10.10.10">
    <property type="entry name" value="Winged helix-like DNA-binding domain superfamily/Winged helix DNA-binding domain"/>
    <property type="match status" value="1"/>
</dbReference>
<feature type="binding site" evidence="9">
    <location>
        <position position="68"/>
    </location>
    <ligand>
        <name>ATP</name>
        <dbReference type="ChEBI" id="CHEBI:30616"/>
    </ligand>
</feature>
<dbReference type="Gene3D" id="3.40.50.300">
    <property type="entry name" value="P-loop containing nucleotide triphosphate hydrolases"/>
    <property type="match status" value="1"/>
</dbReference>
<dbReference type="EC" id="3.6.4.-" evidence="9"/>
<feature type="binding site" evidence="9">
    <location>
        <position position="312"/>
    </location>
    <ligand>
        <name>DNA</name>
        <dbReference type="ChEBI" id="CHEBI:16991"/>
    </ligand>
</feature>
<feature type="binding site" evidence="9">
    <location>
        <position position="69"/>
    </location>
    <ligand>
        <name>ATP</name>
        <dbReference type="ChEBI" id="CHEBI:30616"/>
    </ligand>
</feature>
<dbReference type="InterPro" id="IPR003593">
    <property type="entry name" value="AAA+_ATPase"/>
</dbReference>
<dbReference type="GO" id="GO:0005737">
    <property type="term" value="C:cytoplasm"/>
    <property type="evidence" value="ECO:0007669"/>
    <property type="project" value="UniProtKB-SubCell"/>
</dbReference>
<feature type="binding site" evidence="9">
    <location>
        <position position="183"/>
    </location>
    <ligand>
        <name>ATP</name>
        <dbReference type="ChEBI" id="CHEBI:30616"/>
    </ligand>
</feature>
<dbReference type="CDD" id="cd00009">
    <property type="entry name" value="AAA"/>
    <property type="match status" value="1"/>
</dbReference>
<keyword evidence="6 9" id="KW-0238">DNA-binding</keyword>
<feature type="binding site" evidence="9">
    <location>
        <position position="22"/>
    </location>
    <ligand>
        <name>ATP</name>
        <dbReference type="ChEBI" id="CHEBI:30616"/>
    </ligand>
</feature>
<keyword evidence="5 9" id="KW-0067">ATP-binding</keyword>
<dbReference type="NCBIfam" id="NF000868">
    <property type="entry name" value="PRK00080.1"/>
    <property type="match status" value="1"/>
</dbReference>
<feature type="binding site" evidence="9">
    <location>
        <position position="317"/>
    </location>
    <ligand>
        <name>DNA</name>
        <dbReference type="ChEBI" id="CHEBI:16991"/>
    </ligand>
</feature>
<evidence type="ECO:0000313" key="12">
    <source>
        <dbReference type="Proteomes" id="UP000326354"/>
    </source>
</evidence>